<feature type="non-terminal residue" evidence="1">
    <location>
        <position position="1"/>
    </location>
</feature>
<name>A0A371H0J8_MUCPR</name>
<evidence type="ECO:0000313" key="1">
    <source>
        <dbReference type="EMBL" id="RDX96226.1"/>
    </source>
</evidence>
<keyword evidence="2" id="KW-1185">Reference proteome</keyword>
<dbReference type="AlphaFoldDB" id="A0A371H0J8"/>
<gene>
    <name evidence="1" type="ORF">CR513_21148</name>
</gene>
<organism evidence="1 2">
    <name type="scientific">Mucuna pruriens</name>
    <name type="common">Velvet bean</name>
    <name type="synonym">Dolichos pruriens</name>
    <dbReference type="NCBI Taxonomy" id="157652"/>
    <lineage>
        <taxon>Eukaryota</taxon>
        <taxon>Viridiplantae</taxon>
        <taxon>Streptophyta</taxon>
        <taxon>Embryophyta</taxon>
        <taxon>Tracheophyta</taxon>
        <taxon>Spermatophyta</taxon>
        <taxon>Magnoliopsida</taxon>
        <taxon>eudicotyledons</taxon>
        <taxon>Gunneridae</taxon>
        <taxon>Pentapetalae</taxon>
        <taxon>rosids</taxon>
        <taxon>fabids</taxon>
        <taxon>Fabales</taxon>
        <taxon>Fabaceae</taxon>
        <taxon>Papilionoideae</taxon>
        <taxon>50 kb inversion clade</taxon>
        <taxon>NPAAA clade</taxon>
        <taxon>indigoferoid/millettioid clade</taxon>
        <taxon>Phaseoleae</taxon>
        <taxon>Mucuna</taxon>
    </lineage>
</organism>
<evidence type="ECO:0000313" key="2">
    <source>
        <dbReference type="Proteomes" id="UP000257109"/>
    </source>
</evidence>
<comment type="caution">
    <text evidence="1">The sequence shown here is derived from an EMBL/GenBank/DDBJ whole genome shotgun (WGS) entry which is preliminary data.</text>
</comment>
<dbReference type="Proteomes" id="UP000257109">
    <property type="component" value="Unassembled WGS sequence"/>
</dbReference>
<dbReference type="OrthoDB" id="1938451at2759"/>
<proteinExistence type="predicted"/>
<dbReference type="SUPFAM" id="SSF56672">
    <property type="entry name" value="DNA/RNA polymerases"/>
    <property type="match status" value="1"/>
</dbReference>
<dbReference type="EMBL" id="QJKJ01003940">
    <property type="protein sequence ID" value="RDX96226.1"/>
    <property type="molecule type" value="Genomic_DNA"/>
</dbReference>
<sequence>MRSPINIKEVQQLVRMITTLSFETTLPNFLCLKKNEKFPWTEEKNENNVGNTPILTWLIPSNHLLIYLSISDDTISKAIVQERDKEQRLIYTVRPRKRYQKIEKAALPYFQSNHVIVRTDLPIKQVLQKPNLVERMTG</sequence>
<dbReference type="InterPro" id="IPR043502">
    <property type="entry name" value="DNA/RNA_pol_sf"/>
</dbReference>
<evidence type="ECO:0008006" key="3">
    <source>
        <dbReference type="Google" id="ProtNLM"/>
    </source>
</evidence>
<accession>A0A371H0J8</accession>
<protein>
    <recommendedName>
        <fullName evidence="3">Reverse transcriptase RNase H-like domain-containing protein</fullName>
    </recommendedName>
</protein>
<reference evidence="1" key="1">
    <citation type="submission" date="2018-05" db="EMBL/GenBank/DDBJ databases">
        <title>Draft genome of Mucuna pruriens seed.</title>
        <authorList>
            <person name="Nnadi N.E."/>
            <person name="Vos R."/>
            <person name="Hasami M.H."/>
            <person name="Devisetty U.K."/>
            <person name="Aguiy J.C."/>
        </authorList>
    </citation>
    <scope>NUCLEOTIDE SEQUENCE [LARGE SCALE GENOMIC DNA]</scope>
    <source>
        <strain evidence="1">JCA_2017</strain>
    </source>
</reference>